<gene>
    <name evidence="1" type="ORF">GCM10010841_32760</name>
</gene>
<accession>A0ABQ2H152</accession>
<dbReference type="EMBL" id="BMOM01000061">
    <property type="protein sequence ID" value="GGM22325.1"/>
    <property type="molecule type" value="Genomic_DNA"/>
</dbReference>
<evidence type="ECO:0000313" key="1">
    <source>
        <dbReference type="EMBL" id="GGM22325.1"/>
    </source>
</evidence>
<proteinExistence type="predicted"/>
<protein>
    <recommendedName>
        <fullName evidence="3">Transposase</fullName>
    </recommendedName>
</protein>
<organism evidence="1 2">
    <name type="scientific">Deinococcus aerophilus</name>
    <dbReference type="NCBI Taxonomy" id="522488"/>
    <lineage>
        <taxon>Bacteria</taxon>
        <taxon>Thermotogati</taxon>
        <taxon>Deinococcota</taxon>
        <taxon>Deinococci</taxon>
        <taxon>Deinococcales</taxon>
        <taxon>Deinococcaceae</taxon>
        <taxon>Deinococcus</taxon>
    </lineage>
</organism>
<reference evidence="2" key="1">
    <citation type="journal article" date="2019" name="Int. J. Syst. Evol. Microbiol.">
        <title>The Global Catalogue of Microorganisms (GCM) 10K type strain sequencing project: providing services to taxonomists for standard genome sequencing and annotation.</title>
        <authorList>
            <consortium name="The Broad Institute Genomics Platform"/>
            <consortium name="The Broad Institute Genome Sequencing Center for Infectious Disease"/>
            <person name="Wu L."/>
            <person name="Ma J."/>
        </authorList>
    </citation>
    <scope>NUCLEOTIDE SEQUENCE [LARGE SCALE GENOMIC DNA]</scope>
    <source>
        <strain evidence="2">JCM 15443</strain>
    </source>
</reference>
<evidence type="ECO:0008006" key="3">
    <source>
        <dbReference type="Google" id="ProtNLM"/>
    </source>
</evidence>
<keyword evidence="2" id="KW-1185">Reference proteome</keyword>
<sequence length="112" mass="11999">MGGPGPTGQPLAPGNVAGLQIQLRRVEGLTFPLGRAESDLVCPPRPTPTLVAGSGKIPRQIAQVTVILDHRAMDCRGQVLKVRDHGEDVKMRLARAAQGQPDIPWHLSQQSL</sequence>
<dbReference type="Proteomes" id="UP000661918">
    <property type="component" value="Unassembled WGS sequence"/>
</dbReference>
<evidence type="ECO:0000313" key="2">
    <source>
        <dbReference type="Proteomes" id="UP000661918"/>
    </source>
</evidence>
<name>A0ABQ2H152_9DEIO</name>
<comment type="caution">
    <text evidence="1">The sequence shown here is derived from an EMBL/GenBank/DDBJ whole genome shotgun (WGS) entry which is preliminary data.</text>
</comment>